<dbReference type="Gene3D" id="3.30.160.20">
    <property type="match status" value="1"/>
</dbReference>
<feature type="compositionally biased region" description="Low complexity" evidence="1">
    <location>
        <begin position="173"/>
        <end position="203"/>
    </location>
</feature>
<dbReference type="AlphaFoldDB" id="A0A9W4XRL7"/>
<dbReference type="SUPFAM" id="SSF54768">
    <property type="entry name" value="dsRNA-binding domain-like"/>
    <property type="match status" value="1"/>
</dbReference>
<dbReference type="SMART" id="SM00358">
    <property type="entry name" value="DSRM"/>
    <property type="match status" value="1"/>
</dbReference>
<evidence type="ECO:0000259" key="2">
    <source>
        <dbReference type="SMART" id="SM00358"/>
    </source>
</evidence>
<name>A0A9W4XRL7_9PLEO</name>
<dbReference type="OrthoDB" id="3763684at2759"/>
<feature type="domain" description="DRBM" evidence="2">
    <location>
        <begin position="257"/>
        <end position="320"/>
    </location>
</feature>
<dbReference type="CDD" id="cd00048">
    <property type="entry name" value="DSRM_SF"/>
    <property type="match status" value="1"/>
</dbReference>
<dbReference type="InterPro" id="IPR014720">
    <property type="entry name" value="dsRBD_dom"/>
</dbReference>
<sequence>MPISLYTIIRIFLLIMPRPDHMAIGKEMKRLPRKEASTSMAPMETEAITGVDLGLVMDGVAMSQDFALWFGKSIFESILAEVIQKKYLEHTAVTLVDVLELMVAGHCPDAKRDCKERKYPQKAYEGFYRSIHGRRCDMSDNDWEAFRQQLSFNIATICGRLRNEKVPELHEISLSTPSETSTAPAPTSDARSRSSSSSSSTSSLVYVHQQYSAESPTTIEETAQNQPMLQSQATQQVLQPLANVAPAPQTAVEMHRYTSVLNEHAAFQGEKLTYEKRQLSLSPSSWRCTATFGGISGEGTGRNTTQAKHAASKKICELIDLLVL</sequence>
<accession>A0A9W4XRL7</accession>
<evidence type="ECO:0000313" key="4">
    <source>
        <dbReference type="Proteomes" id="UP001152607"/>
    </source>
</evidence>
<gene>
    <name evidence="3" type="ORF">PDIGIT_LOCUS14889</name>
</gene>
<dbReference type="Pfam" id="PF00035">
    <property type="entry name" value="dsrm"/>
    <property type="match status" value="1"/>
</dbReference>
<dbReference type="EMBL" id="CAOQHR010000012">
    <property type="protein sequence ID" value="CAI6341689.1"/>
    <property type="molecule type" value="Genomic_DNA"/>
</dbReference>
<comment type="caution">
    <text evidence="3">The sequence shown here is derived from an EMBL/GenBank/DDBJ whole genome shotgun (WGS) entry which is preliminary data.</text>
</comment>
<proteinExistence type="predicted"/>
<organism evidence="3 4">
    <name type="scientific">Periconia digitata</name>
    <dbReference type="NCBI Taxonomy" id="1303443"/>
    <lineage>
        <taxon>Eukaryota</taxon>
        <taxon>Fungi</taxon>
        <taxon>Dikarya</taxon>
        <taxon>Ascomycota</taxon>
        <taxon>Pezizomycotina</taxon>
        <taxon>Dothideomycetes</taxon>
        <taxon>Pleosporomycetidae</taxon>
        <taxon>Pleosporales</taxon>
        <taxon>Massarineae</taxon>
        <taxon>Periconiaceae</taxon>
        <taxon>Periconia</taxon>
    </lineage>
</organism>
<evidence type="ECO:0000256" key="1">
    <source>
        <dbReference type="SAM" id="MobiDB-lite"/>
    </source>
</evidence>
<protein>
    <recommendedName>
        <fullName evidence="2">DRBM domain-containing protein</fullName>
    </recommendedName>
</protein>
<feature type="region of interest" description="Disordered" evidence="1">
    <location>
        <begin position="172"/>
        <end position="203"/>
    </location>
</feature>
<evidence type="ECO:0000313" key="3">
    <source>
        <dbReference type="EMBL" id="CAI6341689.1"/>
    </source>
</evidence>
<dbReference type="Proteomes" id="UP001152607">
    <property type="component" value="Unassembled WGS sequence"/>
</dbReference>
<reference evidence="3" key="1">
    <citation type="submission" date="2023-01" db="EMBL/GenBank/DDBJ databases">
        <authorList>
            <person name="Van Ghelder C."/>
            <person name="Rancurel C."/>
        </authorList>
    </citation>
    <scope>NUCLEOTIDE SEQUENCE</scope>
    <source>
        <strain evidence="3">CNCM I-4278</strain>
    </source>
</reference>
<keyword evidence="4" id="KW-1185">Reference proteome</keyword>